<keyword evidence="1" id="KW-1133">Transmembrane helix</keyword>
<accession>A0A2A2CZ45</accession>
<proteinExistence type="predicted"/>
<feature type="transmembrane region" description="Helical" evidence="1">
    <location>
        <begin position="16"/>
        <end position="36"/>
    </location>
</feature>
<evidence type="ECO:0000256" key="1">
    <source>
        <dbReference type="SAM" id="Phobius"/>
    </source>
</evidence>
<dbReference type="RefSeq" id="WP_095584834.1">
    <property type="nucleotide sequence ID" value="NZ_JAJQQQ010000021.1"/>
</dbReference>
<evidence type="ECO:0000313" key="3">
    <source>
        <dbReference type="Proteomes" id="UP000218944"/>
    </source>
</evidence>
<dbReference type="EMBL" id="NSJV01000647">
    <property type="protein sequence ID" value="PAU44551.1"/>
    <property type="molecule type" value="Genomic_DNA"/>
</dbReference>
<feature type="transmembrane region" description="Helical" evidence="1">
    <location>
        <begin position="48"/>
        <end position="69"/>
    </location>
</feature>
<organism evidence="2 3">
    <name type="scientific">Streptomyces albireticuli</name>
    <dbReference type="NCBI Taxonomy" id="1940"/>
    <lineage>
        <taxon>Bacteria</taxon>
        <taxon>Bacillati</taxon>
        <taxon>Actinomycetota</taxon>
        <taxon>Actinomycetes</taxon>
        <taxon>Kitasatosporales</taxon>
        <taxon>Streptomycetaceae</taxon>
        <taxon>Streptomyces</taxon>
    </lineage>
</organism>
<protein>
    <submittedName>
        <fullName evidence="2">Uncharacterized protein</fullName>
    </submittedName>
</protein>
<sequence>MHDDITLAAASTGAEILGSLGTGGVAGVLTTALILGTRDKAEHRFNKVQAVTCGLAAGTVFTAAGHVWGMPNDLTLGALHALHVGNGTGPLGDVQPGAVALVLVLIAYLVKLKPRTAGINGLAMATVFANAGGGWAMIAGSLGEFAVGFAS</sequence>
<feature type="transmembrane region" description="Helical" evidence="1">
    <location>
        <begin position="122"/>
        <end position="142"/>
    </location>
</feature>
<keyword evidence="1" id="KW-0472">Membrane</keyword>
<feature type="transmembrane region" description="Helical" evidence="1">
    <location>
        <begin position="94"/>
        <end position="110"/>
    </location>
</feature>
<gene>
    <name evidence="2" type="ORF">CK936_34265</name>
</gene>
<name>A0A2A2CZ45_9ACTN</name>
<evidence type="ECO:0000313" key="2">
    <source>
        <dbReference type="EMBL" id="PAU44551.1"/>
    </source>
</evidence>
<keyword evidence="1" id="KW-0812">Transmembrane</keyword>
<reference evidence="2 3" key="1">
    <citation type="submission" date="2017-08" db="EMBL/GenBank/DDBJ databases">
        <title>Genome sequence of Streptomyces albireticuli NRRL B-1670.</title>
        <authorList>
            <person name="Graham D.E."/>
            <person name="Mahan K.M."/>
            <person name="Klingeman D.M."/>
            <person name="Hettich R.L."/>
            <person name="Parry R.J."/>
            <person name="Spain J.C."/>
        </authorList>
    </citation>
    <scope>NUCLEOTIDE SEQUENCE [LARGE SCALE GENOMIC DNA]</scope>
    <source>
        <strain evidence="2 3">NRRL B-1670</strain>
    </source>
</reference>
<dbReference type="Proteomes" id="UP000218944">
    <property type="component" value="Unassembled WGS sequence"/>
</dbReference>
<dbReference type="AlphaFoldDB" id="A0A2A2CZ45"/>
<keyword evidence="3" id="KW-1185">Reference proteome</keyword>
<comment type="caution">
    <text evidence="2">The sequence shown here is derived from an EMBL/GenBank/DDBJ whole genome shotgun (WGS) entry which is preliminary data.</text>
</comment>